<keyword evidence="8 10" id="KW-0472">Membrane</keyword>
<accession>A0ABU6G5U9</accession>
<keyword evidence="4" id="KW-0808">Transferase</keyword>
<keyword evidence="6 12" id="KW-0418">Kinase</keyword>
<comment type="caution">
    <text evidence="12">The sequence shown here is derived from an EMBL/GenBank/DDBJ whole genome shotgun (WGS) entry which is preliminary data.</text>
</comment>
<comment type="subcellular location">
    <subcellularLocation>
        <location evidence="1">Cell membrane</location>
        <topology evidence="1">Multi-pass membrane protein</topology>
    </subcellularLocation>
</comment>
<evidence type="ECO:0000256" key="10">
    <source>
        <dbReference type="SAM" id="Phobius"/>
    </source>
</evidence>
<dbReference type="SUPFAM" id="SSF55874">
    <property type="entry name" value="ATPase domain of HSP90 chaperone/DNA topoisomerase II/histidine kinase"/>
    <property type="match status" value="1"/>
</dbReference>
<feature type="transmembrane region" description="Helical" evidence="10">
    <location>
        <begin position="304"/>
        <end position="327"/>
    </location>
</feature>
<evidence type="ECO:0000256" key="7">
    <source>
        <dbReference type="ARBA" id="ARBA00022989"/>
    </source>
</evidence>
<keyword evidence="2" id="KW-1003">Cell membrane</keyword>
<dbReference type="GO" id="GO:0016301">
    <property type="term" value="F:kinase activity"/>
    <property type="evidence" value="ECO:0007669"/>
    <property type="project" value="UniProtKB-KW"/>
</dbReference>
<dbReference type="Pfam" id="PF02518">
    <property type="entry name" value="HATPase_c"/>
    <property type="match status" value="1"/>
</dbReference>
<feature type="transmembrane region" description="Helical" evidence="10">
    <location>
        <begin position="23"/>
        <end position="43"/>
    </location>
</feature>
<reference evidence="12 13" key="1">
    <citation type="submission" date="2023-03" db="EMBL/GenBank/DDBJ databases">
        <title>Bacillus Genome Sequencing.</title>
        <authorList>
            <person name="Dunlap C."/>
        </authorList>
    </citation>
    <scope>NUCLEOTIDE SEQUENCE [LARGE SCALE GENOMIC DNA]</scope>
    <source>
        <strain evidence="12 13">BD-533</strain>
    </source>
</reference>
<dbReference type="InterPro" id="IPR003594">
    <property type="entry name" value="HATPase_dom"/>
</dbReference>
<evidence type="ECO:0000313" key="13">
    <source>
        <dbReference type="Proteomes" id="UP001338137"/>
    </source>
</evidence>
<sequence>MNNHVIGPTIRTRFSSKSLTQRIFVTFSILVLIPLIISSVYVYHNYSKNFEEESFKHMDDLVQKLSGDMDKLYSESNSSLISLWLNEDMQNLLKSPPNEWNQHTNEYLHLSQSINNVLGWRQGIAGLFVITSDGGIIHEFTSSAIKTDFPYAQTPFYQKAQHYYDAFLTGPEPQSYVNGTPVFSVTRALFSGPYRTWSGIIRLDYETKVINSLFENNGSSDASFYLAIDAENRIVYHPDSRYIGQQLDSAMVQDIKKKSSHSVHYLGEQHIYAAQTSKLTGWTTIGLLPETIIHQGAAGILKPLFLIGTLSLLIVLLVAMLLSSYILKPLQKINRALNLLGKGDFSPLEPTGIPKELTILVERYNLSIRKLKQLTEDLIKKQEVELREKEAELIQLQAQINPHFLYNTLSCIDSLAEQEGQTRIRSVIGSLSDLLRASLSGRERMVPLYEELQLVHSFVHIQNERHGDRIEVNWDVPPSIHQMLIPRLTIQPLVENAYFHGVEPNLGKGIIDVEVRLLDDQLRIVVRDNGVGMAPHVLEEFREFIASDGSIPRPASVQRYSGLENVIRRLLLTYEENCRVTLESSLHAGTSIQFDIKSQESAPSTPHIL</sequence>
<keyword evidence="3" id="KW-0597">Phosphoprotein</keyword>
<proteinExistence type="predicted"/>
<dbReference type="Gene3D" id="3.30.450.20">
    <property type="entry name" value="PAS domain"/>
    <property type="match status" value="1"/>
</dbReference>
<dbReference type="InterPro" id="IPR010559">
    <property type="entry name" value="Sig_transdc_His_kin_internal"/>
</dbReference>
<dbReference type="RefSeq" id="WP_326073577.1">
    <property type="nucleotide sequence ID" value="NZ_JARLKY010000051.1"/>
</dbReference>
<dbReference type="Pfam" id="PF02743">
    <property type="entry name" value="dCache_1"/>
    <property type="match status" value="1"/>
</dbReference>
<gene>
    <name evidence="12" type="ORF">P4I72_20680</name>
</gene>
<organism evidence="12 13">
    <name type="scientific">Paenibacillus alba</name>
    <dbReference type="NCBI Taxonomy" id="1197127"/>
    <lineage>
        <taxon>Bacteria</taxon>
        <taxon>Bacillati</taxon>
        <taxon>Bacillota</taxon>
        <taxon>Bacilli</taxon>
        <taxon>Bacillales</taxon>
        <taxon>Paenibacillaceae</taxon>
        <taxon>Paenibacillus</taxon>
    </lineage>
</organism>
<dbReference type="EMBL" id="JARLKY010000051">
    <property type="protein sequence ID" value="MEC0229548.1"/>
    <property type="molecule type" value="Genomic_DNA"/>
</dbReference>
<feature type="domain" description="HAMP" evidence="11">
    <location>
        <begin position="324"/>
        <end position="376"/>
    </location>
</feature>
<evidence type="ECO:0000256" key="1">
    <source>
        <dbReference type="ARBA" id="ARBA00004651"/>
    </source>
</evidence>
<evidence type="ECO:0000256" key="6">
    <source>
        <dbReference type="ARBA" id="ARBA00022777"/>
    </source>
</evidence>
<dbReference type="PANTHER" id="PTHR34220:SF7">
    <property type="entry name" value="SENSOR HISTIDINE KINASE YPDA"/>
    <property type="match status" value="1"/>
</dbReference>
<dbReference type="InterPro" id="IPR033479">
    <property type="entry name" value="dCache_1"/>
</dbReference>
<evidence type="ECO:0000256" key="3">
    <source>
        <dbReference type="ARBA" id="ARBA00022553"/>
    </source>
</evidence>
<dbReference type="Proteomes" id="UP001338137">
    <property type="component" value="Unassembled WGS sequence"/>
</dbReference>
<evidence type="ECO:0000256" key="5">
    <source>
        <dbReference type="ARBA" id="ARBA00022692"/>
    </source>
</evidence>
<evidence type="ECO:0000259" key="11">
    <source>
        <dbReference type="PROSITE" id="PS50885"/>
    </source>
</evidence>
<evidence type="ECO:0000256" key="8">
    <source>
        <dbReference type="ARBA" id="ARBA00023136"/>
    </source>
</evidence>
<dbReference type="Gene3D" id="3.30.565.10">
    <property type="entry name" value="Histidine kinase-like ATPase, C-terminal domain"/>
    <property type="match status" value="1"/>
</dbReference>
<feature type="coiled-coil region" evidence="9">
    <location>
        <begin position="372"/>
        <end position="399"/>
    </location>
</feature>
<dbReference type="Gene3D" id="6.10.340.10">
    <property type="match status" value="1"/>
</dbReference>
<dbReference type="PANTHER" id="PTHR34220">
    <property type="entry name" value="SENSOR HISTIDINE KINASE YPDA"/>
    <property type="match status" value="1"/>
</dbReference>
<evidence type="ECO:0000256" key="4">
    <source>
        <dbReference type="ARBA" id="ARBA00022679"/>
    </source>
</evidence>
<dbReference type="InterPro" id="IPR036890">
    <property type="entry name" value="HATPase_C_sf"/>
</dbReference>
<name>A0ABU6G5U9_9BACL</name>
<keyword evidence="7 10" id="KW-1133">Transmembrane helix</keyword>
<keyword evidence="5 10" id="KW-0812">Transmembrane</keyword>
<evidence type="ECO:0000256" key="2">
    <source>
        <dbReference type="ARBA" id="ARBA00022475"/>
    </source>
</evidence>
<keyword evidence="9" id="KW-0175">Coiled coil</keyword>
<keyword evidence="13" id="KW-1185">Reference proteome</keyword>
<evidence type="ECO:0000313" key="12">
    <source>
        <dbReference type="EMBL" id="MEC0229548.1"/>
    </source>
</evidence>
<dbReference type="InterPro" id="IPR050640">
    <property type="entry name" value="Bact_2-comp_sensor_kinase"/>
</dbReference>
<protein>
    <submittedName>
        <fullName evidence="12">Sensor histidine kinase</fullName>
    </submittedName>
</protein>
<dbReference type="Pfam" id="PF06580">
    <property type="entry name" value="His_kinase"/>
    <property type="match status" value="1"/>
</dbReference>
<dbReference type="InterPro" id="IPR003660">
    <property type="entry name" value="HAMP_dom"/>
</dbReference>
<dbReference type="PROSITE" id="PS50885">
    <property type="entry name" value="HAMP"/>
    <property type="match status" value="1"/>
</dbReference>
<evidence type="ECO:0000256" key="9">
    <source>
        <dbReference type="SAM" id="Coils"/>
    </source>
</evidence>